<evidence type="ECO:0000256" key="1">
    <source>
        <dbReference type="SAM" id="MobiDB-lite"/>
    </source>
</evidence>
<name>A0A2Z7CSW6_9LAMI</name>
<feature type="region of interest" description="Disordered" evidence="1">
    <location>
        <begin position="67"/>
        <end position="168"/>
    </location>
</feature>
<keyword evidence="3" id="KW-1185">Reference proteome</keyword>
<organism evidence="2 3">
    <name type="scientific">Dorcoceras hygrometricum</name>
    <dbReference type="NCBI Taxonomy" id="472368"/>
    <lineage>
        <taxon>Eukaryota</taxon>
        <taxon>Viridiplantae</taxon>
        <taxon>Streptophyta</taxon>
        <taxon>Embryophyta</taxon>
        <taxon>Tracheophyta</taxon>
        <taxon>Spermatophyta</taxon>
        <taxon>Magnoliopsida</taxon>
        <taxon>eudicotyledons</taxon>
        <taxon>Gunneridae</taxon>
        <taxon>Pentapetalae</taxon>
        <taxon>asterids</taxon>
        <taxon>lamiids</taxon>
        <taxon>Lamiales</taxon>
        <taxon>Gesneriaceae</taxon>
        <taxon>Didymocarpoideae</taxon>
        <taxon>Trichosporeae</taxon>
        <taxon>Loxocarpinae</taxon>
        <taxon>Dorcoceras</taxon>
    </lineage>
</organism>
<feature type="compositionally biased region" description="Low complexity" evidence="1">
    <location>
        <begin position="94"/>
        <end position="111"/>
    </location>
</feature>
<gene>
    <name evidence="2" type="ORF">F511_36869</name>
</gene>
<accession>A0A2Z7CSW6</accession>
<dbReference type="Proteomes" id="UP000250235">
    <property type="component" value="Unassembled WGS sequence"/>
</dbReference>
<evidence type="ECO:0000313" key="3">
    <source>
        <dbReference type="Proteomes" id="UP000250235"/>
    </source>
</evidence>
<feature type="compositionally biased region" description="Polar residues" evidence="1">
    <location>
        <begin position="67"/>
        <end position="79"/>
    </location>
</feature>
<protein>
    <submittedName>
        <fullName evidence="2">Uncharacterized protein</fullName>
    </submittedName>
</protein>
<sequence length="309" mass="33975">MTRNETPLSACTRRTDEICTNGFSSSNWPETIFRRSDGRGGGGVYGEEGRLFASRQSETTKILKTGSVQGTNARKQSSNQRKKLTQSSRYEKFTAQSTARNSAASRSLSSSKQPPRLVGKGRSTQEVSNATKNSQNGGRNQREIAIERDGTRSACVTSRLATSSDLPRNSSMNTTRFYQQICLRHPPDLLTSPSSAARSLATIQMRSPSSEAYVTHKSFATIQSQGAKPKAGRLLTTGTRRNPRNAAFQLIKMTSRCFLDWFLNSTAGHPVATFKTRRLTQSNDITAPTSSIPVDATQKQRLPDAKRND</sequence>
<feature type="compositionally biased region" description="Polar residues" evidence="1">
    <location>
        <begin position="122"/>
        <end position="139"/>
    </location>
</feature>
<feature type="compositionally biased region" description="Basic and acidic residues" evidence="1">
    <location>
        <begin position="140"/>
        <end position="151"/>
    </location>
</feature>
<reference evidence="2 3" key="1">
    <citation type="journal article" date="2015" name="Proc. Natl. Acad. Sci. U.S.A.">
        <title>The resurrection genome of Boea hygrometrica: A blueprint for survival of dehydration.</title>
        <authorList>
            <person name="Xiao L."/>
            <person name="Yang G."/>
            <person name="Zhang L."/>
            <person name="Yang X."/>
            <person name="Zhao S."/>
            <person name="Ji Z."/>
            <person name="Zhou Q."/>
            <person name="Hu M."/>
            <person name="Wang Y."/>
            <person name="Chen M."/>
            <person name="Xu Y."/>
            <person name="Jin H."/>
            <person name="Xiao X."/>
            <person name="Hu G."/>
            <person name="Bao F."/>
            <person name="Hu Y."/>
            <person name="Wan P."/>
            <person name="Li L."/>
            <person name="Deng X."/>
            <person name="Kuang T."/>
            <person name="Xiang C."/>
            <person name="Zhu J.K."/>
            <person name="Oliver M.J."/>
            <person name="He Y."/>
        </authorList>
    </citation>
    <scope>NUCLEOTIDE SEQUENCE [LARGE SCALE GENOMIC DNA]</scope>
    <source>
        <strain evidence="3">cv. XS01</strain>
    </source>
</reference>
<feature type="compositionally biased region" description="Polar residues" evidence="1">
    <location>
        <begin position="284"/>
        <end position="300"/>
    </location>
</feature>
<dbReference type="AlphaFoldDB" id="A0A2Z7CSW6"/>
<evidence type="ECO:0000313" key="2">
    <source>
        <dbReference type="EMBL" id="KZV49475.1"/>
    </source>
</evidence>
<feature type="compositionally biased region" description="Polar residues" evidence="1">
    <location>
        <begin position="154"/>
        <end position="168"/>
    </location>
</feature>
<dbReference type="EMBL" id="KQ993036">
    <property type="protein sequence ID" value="KZV49475.1"/>
    <property type="molecule type" value="Genomic_DNA"/>
</dbReference>
<feature type="region of interest" description="Disordered" evidence="1">
    <location>
        <begin position="284"/>
        <end position="309"/>
    </location>
</feature>
<proteinExistence type="predicted"/>